<keyword evidence="2" id="KW-0808">Transferase</keyword>
<protein>
    <submittedName>
        <fullName evidence="2">Modification methylase AquI subunit alpha</fullName>
    </submittedName>
</protein>
<dbReference type="GO" id="GO:0032259">
    <property type="term" value="P:methylation"/>
    <property type="evidence" value="ECO:0007669"/>
    <property type="project" value="UniProtKB-KW"/>
</dbReference>
<evidence type="ECO:0000313" key="3">
    <source>
        <dbReference type="Proteomes" id="UP001152797"/>
    </source>
</evidence>
<gene>
    <name evidence="1" type="ORF">C1SCF055_LOCUS33620</name>
</gene>
<dbReference type="EMBL" id="CAMXCT010004214">
    <property type="protein sequence ID" value="CAI4008152.1"/>
    <property type="molecule type" value="Genomic_DNA"/>
</dbReference>
<comment type="caution">
    <text evidence="1">The sequence shown here is derived from an EMBL/GenBank/DDBJ whole genome shotgun (WGS) entry which is preliminary data.</text>
</comment>
<dbReference type="EMBL" id="CAMXCT030004214">
    <property type="protein sequence ID" value="CAL4795464.1"/>
    <property type="molecule type" value="Genomic_DNA"/>
</dbReference>
<sequence length="275" mass="31572">MNMDEAYSLIWHKYEESFSGHINTPDGCCCHQGAKEEANVLRLQRENNHCHCSVPPDQGKCANHQSCLDVFRKDGSSSFVGYKAFYMDYVQEVNPPMPNNIVLNSGEPFSEERDFEEHQDKLFGMMKPEGKAPLQHLEDVKTATILAMSEDQQMIHTAEELQILPGDTCDIDGVSVEVQHVDGPVLHLSHEVLFQYPSTFTARTHYATPNAIIGKLEEFWKGRWWRQSLPPPSDWERMLAFAEQYLPRKVMQCSPNSIDRWTEVNKRYGPRSARP</sequence>
<name>A0A9P1DE86_9DINO</name>
<evidence type="ECO:0000313" key="1">
    <source>
        <dbReference type="EMBL" id="CAI4008152.1"/>
    </source>
</evidence>
<evidence type="ECO:0000313" key="2">
    <source>
        <dbReference type="EMBL" id="CAL4795464.1"/>
    </source>
</evidence>
<keyword evidence="2" id="KW-0489">Methyltransferase</keyword>
<accession>A0A9P1DE86</accession>
<organism evidence="1">
    <name type="scientific">Cladocopium goreaui</name>
    <dbReference type="NCBI Taxonomy" id="2562237"/>
    <lineage>
        <taxon>Eukaryota</taxon>
        <taxon>Sar</taxon>
        <taxon>Alveolata</taxon>
        <taxon>Dinophyceae</taxon>
        <taxon>Suessiales</taxon>
        <taxon>Symbiodiniaceae</taxon>
        <taxon>Cladocopium</taxon>
    </lineage>
</organism>
<dbReference type="EMBL" id="CAMXCT020004214">
    <property type="protein sequence ID" value="CAL1161527.1"/>
    <property type="molecule type" value="Genomic_DNA"/>
</dbReference>
<dbReference type="AlphaFoldDB" id="A0A9P1DE86"/>
<keyword evidence="3" id="KW-1185">Reference proteome</keyword>
<dbReference type="Proteomes" id="UP001152797">
    <property type="component" value="Unassembled WGS sequence"/>
</dbReference>
<proteinExistence type="predicted"/>
<reference evidence="2 3" key="2">
    <citation type="submission" date="2024-05" db="EMBL/GenBank/DDBJ databases">
        <authorList>
            <person name="Chen Y."/>
            <person name="Shah S."/>
            <person name="Dougan E. K."/>
            <person name="Thang M."/>
            <person name="Chan C."/>
        </authorList>
    </citation>
    <scope>NUCLEOTIDE SEQUENCE [LARGE SCALE GENOMIC DNA]</scope>
</reference>
<dbReference type="GO" id="GO:0008168">
    <property type="term" value="F:methyltransferase activity"/>
    <property type="evidence" value="ECO:0007669"/>
    <property type="project" value="UniProtKB-KW"/>
</dbReference>
<reference evidence="1" key="1">
    <citation type="submission" date="2022-10" db="EMBL/GenBank/DDBJ databases">
        <authorList>
            <person name="Chen Y."/>
            <person name="Dougan E. K."/>
            <person name="Chan C."/>
            <person name="Rhodes N."/>
            <person name="Thang M."/>
        </authorList>
    </citation>
    <scope>NUCLEOTIDE SEQUENCE</scope>
</reference>